<name>A0ACB7XG74_9ERIC</name>
<proteinExistence type="predicted"/>
<organism evidence="1 2">
    <name type="scientific">Vaccinium darrowii</name>
    <dbReference type="NCBI Taxonomy" id="229202"/>
    <lineage>
        <taxon>Eukaryota</taxon>
        <taxon>Viridiplantae</taxon>
        <taxon>Streptophyta</taxon>
        <taxon>Embryophyta</taxon>
        <taxon>Tracheophyta</taxon>
        <taxon>Spermatophyta</taxon>
        <taxon>Magnoliopsida</taxon>
        <taxon>eudicotyledons</taxon>
        <taxon>Gunneridae</taxon>
        <taxon>Pentapetalae</taxon>
        <taxon>asterids</taxon>
        <taxon>Ericales</taxon>
        <taxon>Ericaceae</taxon>
        <taxon>Vaccinioideae</taxon>
        <taxon>Vaccinieae</taxon>
        <taxon>Vaccinium</taxon>
    </lineage>
</organism>
<accession>A0ACB7XG74</accession>
<sequence length="230" mass="25511">MPNGSLDKFIHDGGSSTYRHLGWDALYQIAVGIARGLEYLHRGCNTRIVHFDIKPQNILLNEDFCPKICDFGLAKLCPQKESIISLVGARGTVGYIAPEVFSRNFGGISHKSDVYCYGMMVLEMVGGRKNISVEVDGTSEIYFPHWVYKHLELDEELGFHGVIDDEANASARKMIIVGLCCIQTDPSQRPSMSRVVETLEGSPESLQIPPKPFLFSPSRSPVECSTTLMP</sequence>
<protein>
    <submittedName>
        <fullName evidence="1">Uncharacterized protein</fullName>
    </submittedName>
</protein>
<comment type="caution">
    <text evidence="1">The sequence shown here is derived from an EMBL/GenBank/DDBJ whole genome shotgun (WGS) entry which is preliminary data.</text>
</comment>
<dbReference type="EMBL" id="CM037160">
    <property type="protein sequence ID" value="KAH7839736.1"/>
    <property type="molecule type" value="Genomic_DNA"/>
</dbReference>
<evidence type="ECO:0000313" key="2">
    <source>
        <dbReference type="Proteomes" id="UP000828048"/>
    </source>
</evidence>
<reference evidence="1 2" key="1">
    <citation type="journal article" date="2021" name="Hortic Res">
        <title>High-quality reference genome and annotation aids understanding of berry development for evergreen blueberry (Vaccinium darrowii).</title>
        <authorList>
            <person name="Yu J."/>
            <person name="Hulse-Kemp A.M."/>
            <person name="Babiker E."/>
            <person name="Staton M."/>
        </authorList>
    </citation>
    <scope>NUCLEOTIDE SEQUENCE [LARGE SCALE GENOMIC DNA]</scope>
    <source>
        <strain evidence="2">cv. NJ 8807/NJ 8810</strain>
        <tissue evidence="1">Young leaf</tissue>
    </source>
</reference>
<keyword evidence="2" id="KW-1185">Reference proteome</keyword>
<gene>
    <name evidence="1" type="ORF">Vadar_008042</name>
</gene>
<dbReference type="Proteomes" id="UP000828048">
    <property type="component" value="Chromosome 10"/>
</dbReference>
<evidence type="ECO:0000313" key="1">
    <source>
        <dbReference type="EMBL" id="KAH7839736.1"/>
    </source>
</evidence>